<dbReference type="GeneID" id="29116959"/>
<dbReference type="KEGG" id="aalt:CC77DRAFT_359178"/>
<evidence type="ECO:0000313" key="2">
    <source>
        <dbReference type="Proteomes" id="UP000077248"/>
    </source>
</evidence>
<sequence>MIPNDPSDKLNQNQGDISIPWRSESRAIRPSIACRWDSDYFREHLSDLLSTYSLSRIRSSQRYMPGLERYPGYTLHPDPDPNMGRSPYLKYLRTYTTRYRTQSHERLLVHGACICDLHRISFFHTMPVKTADCRLHHRFCGMEMSSPTPLFANSLTPM</sequence>
<accession>A0A177DBK4</accession>
<proteinExistence type="predicted"/>
<reference evidence="1 2" key="1">
    <citation type="submission" date="2016-05" db="EMBL/GenBank/DDBJ databases">
        <title>Comparative analysis of secretome profiles of manganese(II)-oxidizing ascomycete fungi.</title>
        <authorList>
            <consortium name="DOE Joint Genome Institute"/>
            <person name="Zeiner C.A."/>
            <person name="Purvine S.O."/>
            <person name="Zink E.M."/>
            <person name="Wu S."/>
            <person name="Pasa-Tolic L."/>
            <person name="Chaput D.L."/>
            <person name="Haridas S."/>
            <person name="Grigoriev I.V."/>
            <person name="Santelli C.M."/>
            <person name="Hansel C.M."/>
        </authorList>
    </citation>
    <scope>NUCLEOTIDE SEQUENCE [LARGE SCALE GENOMIC DNA]</scope>
    <source>
        <strain evidence="1 2">SRC1lrK2f</strain>
    </source>
</reference>
<dbReference type="Proteomes" id="UP000077248">
    <property type="component" value="Unassembled WGS sequence"/>
</dbReference>
<dbReference type="EMBL" id="KV441488">
    <property type="protein sequence ID" value="OAG16868.1"/>
    <property type="molecule type" value="Genomic_DNA"/>
</dbReference>
<gene>
    <name evidence="1" type="ORF">CC77DRAFT_359178</name>
</gene>
<organism evidence="1 2">
    <name type="scientific">Alternaria alternata</name>
    <name type="common">Alternaria rot fungus</name>
    <name type="synonym">Torula alternata</name>
    <dbReference type="NCBI Taxonomy" id="5599"/>
    <lineage>
        <taxon>Eukaryota</taxon>
        <taxon>Fungi</taxon>
        <taxon>Dikarya</taxon>
        <taxon>Ascomycota</taxon>
        <taxon>Pezizomycotina</taxon>
        <taxon>Dothideomycetes</taxon>
        <taxon>Pleosporomycetidae</taxon>
        <taxon>Pleosporales</taxon>
        <taxon>Pleosporineae</taxon>
        <taxon>Pleosporaceae</taxon>
        <taxon>Alternaria</taxon>
        <taxon>Alternaria sect. Alternaria</taxon>
        <taxon>Alternaria alternata complex</taxon>
    </lineage>
</organism>
<keyword evidence="2" id="KW-1185">Reference proteome</keyword>
<evidence type="ECO:0000313" key="1">
    <source>
        <dbReference type="EMBL" id="OAG16868.1"/>
    </source>
</evidence>
<name>A0A177DBK4_ALTAL</name>
<dbReference type="VEuPathDB" id="FungiDB:CC77DRAFT_359178"/>
<dbReference type="RefSeq" id="XP_018382289.1">
    <property type="nucleotide sequence ID" value="XM_018531365.1"/>
</dbReference>
<dbReference type="AlphaFoldDB" id="A0A177DBK4"/>
<protein>
    <submittedName>
        <fullName evidence="1">Uncharacterized protein</fullName>
    </submittedName>
</protein>